<reference evidence="8" key="1">
    <citation type="submission" date="2015-11" db="EMBL/GenBank/DDBJ databases">
        <title>De novo transcriptome assembly of four potential Pierce s Disease insect vectors from Arizona vineyards.</title>
        <authorList>
            <person name="Tassone E.E."/>
        </authorList>
    </citation>
    <scope>NUCLEOTIDE SEQUENCE</scope>
</reference>
<dbReference type="Pfam" id="PF00076">
    <property type="entry name" value="RRM_1"/>
    <property type="match status" value="1"/>
</dbReference>
<dbReference type="GO" id="GO:0000447">
    <property type="term" value="P:endonucleolytic cleavage in ITS1 to separate SSU-rRNA from 5.8S rRNA and LSU-rRNA from tricistronic rRNA transcript (SSU-rRNA, 5.8S rRNA, LSU-rRNA)"/>
    <property type="evidence" value="ECO:0007669"/>
    <property type="project" value="TreeGrafter"/>
</dbReference>
<dbReference type="InterPro" id="IPR000504">
    <property type="entry name" value="RRM_dom"/>
</dbReference>
<evidence type="ECO:0000256" key="5">
    <source>
        <dbReference type="ARBA" id="ARBA00023242"/>
    </source>
</evidence>
<dbReference type="EMBL" id="GEBQ01015967">
    <property type="protein sequence ID" value="JAT24010.1"/>
    <property type="molecule type" value="Transcribed_RNA"/>
</dbReference>
<name>A0A1B6LK07_9HEMI</name>
<evidence type="ECO:0000256" key="2">
    <source>
        <dbReference type="ARBA" id="ARBA00005819"/>
    </source>
</evidence>
<dbReference type="InterPro" id="IPR039119">
    <property type="entry name" value="ABT1/Esf2"/>
</dbReference>
<evidence type="ECO:0000259" key="7">
    <source>
        <dbReference type="Pfam" id="PF00076"/>
    </source>
</evidence>
<dbReference type="PANTHER" id="PTHR12311">
    <property type="entry name" value="ACTIVATOR OF BASAL TRANSCRIPTION 1"/>
    <property type="match status" value="1"/>
</dbReference>
<evidence type="ECO:0000256" key="3">
    <source>
        <dbReference type="ARBA" id="ARBA00020737"/>
    </source>
</evidence>
<keyword evidence="4" id="KW-0694">RNA-binding</keyword>
<evidence type="ECO:0000256" key="4">
    <source>
        <dbReference type="ARBA" id="ARBA00022884"/>
    </source>
</evidence>
<dbReference type="PANTHER" id="PTHR12311:SF7">
    <property type="entry name" value="ACTIVATOR OF BASAL TRANSCRIPTION 1"/>
    <property type="match status" value="1"/>
</dbReference>
<feature type="region of interest" description="Disordered" evidence="6">
    <location>
        <begin position="178"/>
        <end position="210"/>
    </location>
</feature>
<comment type="similarity">
    <text evidence="2">Belongs to the ESF2/ABP1 family.</text>
</comment>
<dbReference type="AlphaFoldDB" id="A0A1B6LK07"/>
<dbReference type="GO" id="GO:0034462">
    <property type="term" value="P:small-subunit processome assembly"/>
    <property type="evidence" value="ECO:0007669"/>
    <property type="project" value="TreeGrafter"/>
</dbReference>
<dbReference type="GO" id="GO:0000480">
    <property type="term" value="P:endonucleolytic cleavage in 5'-ETS of tricistronic rRNA transcript (SSU-rRNA, 5.8S rRNA, LSU-rRNA)"/>
    <property type="evidence" value="ECO:0007669"/>
    <property type="project" value="TreeGrafter"/>
</dbReference>
<dbReference type="GO" id="GO:0000472">
    <property type="term" value="P:endonucleolytic cleavage to generate mature 5'-end of SSU-rRNA from (SSU-rRNA, 5.8S rRNA, LSU-rRNA)"/>
    <property type="evidence" value="ECO:0007669"/>
    <property type="project" value="TreeGrafter"/>
</dbReference>
<gene>
    <name evidence="8" type="ORF">g.29736</name>
</gene>
<evidence type="ECO:0000256" key="6">
    <source>
        <dbReference type="SAM" id="MobiDB-lite"/>
    </source>
</evidence>
<evidence type="ECO:0000313" key="8">
    <source>
        <dbReference type="EMBL" id="JAT24010.1"/>
    </source>
</evidence>
<comment type="subcellular location">
    <subcellularLocation>
        <location evidence="1">Nucleus</location>
        <location evidence="1">Nucleolus</location>
    </subcellularLocation>
</comment>
<dbReference type="GO" id="GO:0003723">
    <property type="term" value="F:RNA binding"/>
    <property type="evidence" value="ECO:0007669"/>
    <property type="project" value="UniProtKB-KW"/>
</dbReference>
<dbReference type="SUPFAM" id="SSF54928">
    <property type="entry name" value="RNA-binding domain, RBD"/>
    <property type="match status" value="1"/>
</dbReference>
<proteinExistence type="inferred from homology"/>
<sequence length="227" mass="26745">MSDLDCTSSLEIHSNSENNSLQNVRKIKKNKLLKKGIIYVSTLPPFMNVTKITEIMSQYGEVGRVFLQPAKSKKPGKKPAKHFTEGWIEYLSKRVAKDVAANLNNTMIGGRKKSRYYDYIWNLKYLPRFKWVHLNERLEYERAVLKQRLRTEIEQAKRESSHFAHTVELSERLKKKKSLKNPEPVIGEEAHRKDMFKQRKTDEEIMSKKKQVSKTDRTEFLKNLFVK</sequence>
<dbReference type="GO" id="GO:0005730">
    <property type="term" value="C:nucleolus"/>
    <property type="evidence" value="ECO:0007669"/>
    <property type="project" value="UniProtKB-SubCell"/>
</dbReference>
<accession>A0A1B6LK07</accession>
<dbReference type="InterPro" id="IPR035979">
    <property type="entry name" value="RBD_domain_sf"/>
</dbReference>
<feature type="domain" description="RRM" evidence="7">
    <location>
        <begin position="38"/>
        <end position="112"/>
    </location>
</feature>
<evidence type="ECO:0000256" key="1">
    <source>
        <dbReference type="ARBA" id="ARBA00004604"/>
    </source>
</evidence>
<dbReference type="CDD" id="cd12263">
    <property type="entry name" value="RRM_ABT1_like"/>
    <property type="match status" value="1"/>
</dbReference>
<dbReference type="InterPro" id="IPR012677">
    <property type="entry name" value="Nucleotide-bd_a/b_plait_sf"/>
</dbReference>
<dbReference type="InterPro" id="IPR034353">
    <property type="entry name" value="ABT1/ESF2_RRM"/>
</dbReference>
<organism evidence="8">
    <name type="scientific">Graphocephala atropunctata</name>
    <dbReference type="NCBI Taxonomy" id="36148"/>
    <lineage>
        <taxon>Eukaryota</taxon>
        <taxon>Metazoa</taxon>
        <taxon>Ecdysozoa</taxon>
        <taxon>Arthropoda</taxon>
        <taxon>Hexapoda</taxon>
        <taxon>Insecta</taxon>
        <taxon>Pterygota</taxon>
        <taxon>Neoptera</taxon>
        <taxon>Paraneoptera</taxon>
        <taxon>Hemiptera</taxon>
        <taxon>Auchenorrhyncha</taxon>
        <taxon>Membracoidea</taxon>
        <taxon>Cicadellidae</taxon>
        <taxon>Cicadellinae</taxon>
        <taxon>Cicadellini</taxon>
        <taxon>Graphocephala</taxon>
    </lineage>
</organism>
<keyword evidence="5" id="KW-0539">Nucleus</keyword>
<feature type="compositionally biased region" description="Basic and acidic residues" evidence="6">
    <location>
        <begin position="188"/>
        <end position="210"/>
    </location>
</feature>
<protein>
    <recommendedName>
        <fullName evidence="3">Activator of basal transcription 1</fullName>
    </recommendedName>
</protein>
<dbReference type="Gene3D" id="3.30.70.330">
    <property type="match status" value="1"/>
</dbReference>